<dbReference type="Pfam" id="PF26053">
    <property type="entry name" value="DUF8016"/>
    <property type="match status" value="1"/>
</dbReference>
<comment type="caution">
    <text evidence="4">The sequence shown here is derived from an EMBL/GenBank/DDBJ whole genome shotgun (WGS) entry which is preliminary data.</text>
</comment>
<dbReference type="PANTHER" id="PTHR46310:SF7">
    <property type="entry name" value="AMIDASE 1"/>
    <property type="match status" value="1"/>
</dbReference>
<evidence type="ECO:0000313" key="4">
    <source>
        <dbReference type="EMBL" id="OQO13280.1"/>
    </source>
</evidence>
<dbReference type="Pfam" id="PF01425">
    <property type="entry name" value="Amidase"/>
    <property type="match status" value="1"/>
</dbReference>
<feature type="chain" id="PRO_5012144687" evidence="1">
    <location>
        <begin position="21"/>
        <end position="450"/>
    </location>
</feature>
<organism evidence="4 5">
    <name type="scientific">Cryoendolithus antarcticus</name>
    <dbReference type="NCBI Taxonomy" id="1507870"/>
    <lineage>
        <taxon>Eukaryota</taxon>
        <taxon>Fungi</taxon>
        <taxon>Dikarya</taxon>
        <taxon>Ascomycota</taxon>
        <taxon>Pezizomycotina</taxon>
        <taxon>Dothideomycetes</taxon>
        <taxon>Dothideomycetidae</taxon>
        <taxon>Cladosporiales</taxon>
        <taxon>Cladosporiaceae</taxon>
        <taxon>Cryoendolithus</taxon>
    </lineage>
</organism>
<dbReference type="InParanoid" id="A0A1V8TPI4"/>
<dbReference type="Proteomes" id="UP000192596">
    <property type="component" value="Unassembled WGS sequence"/>
</dbReference>
<dbReference type="Gene3D" id="3.90.1300.10">
    <property type="entry name" value="Amidase signature (AS) domain"/>
    <property type="match status" value="1"/>
</dbReference>
<dbReference type="AlphaFoldDB" id="A0A1V8TPI4"/>
<sequence length="450" mass="48087">MASSLFTSIAVALSVHSVIAAPVQRSAFTLLQKTKSDSAIFQLGNVTYLANTKYPKATLSSGHGPRIEAPEVPLTVLYTNASVVTKDILKSTIASYLEIDDVFSEDFLAGLLLSSTAAGKASMDASATSYIQSLGIEHIIYSSAFSKVDGHGGPSAAYVDISDSTTLPPGPYLASLYGGSVSLSTVYRLYEDTYRDFLYGSYDLDDGNGTHAYLDYSYPSFGYPAIPIPSRLYSLTDTRAMAGDRVAIKDLYDIKGLKTTGGSRAWEYIVSPATANAPSIQRIVDQGGVLVGKFKLAQFASGANPCYWQDEHYPFNPRGDGWLTCSASSSGGGCSIAAYDWLDFAIGSDTGSSLRRPTAVSGTYGQRPSQGLMSLEGVMPLGGATDTAGIFCRDPVKWSRFSKAWYTPSLFQSSNITGLSALEVPDNRGFPKTILYPTDYLPLNNSAAQD</sequence>
<dbReference type="InterPro" id="IPR058329">
    <property type="entry name" value="Arp1_N"/>
</dbReference>
<evidence type="ECO:0000259" key="3">
    <source>
        <dbReference type="Pfam" id="PF26053"/>
    </source>
</evidence>
<protein>
    <submittedName>
        <fullName evidence="4">Uncharacterized protein</fullName>
    </submittedName>
</protein>
<proteinExistence type="predicted"/>
<accession>A0A1V8TPI4</accession>
<evidence type="ECO:0000259" key="2">
    <source>
        <dbReference type="Pfam" id="PF01425"/>
    </source>
</evidence>
<reference evidence="5" key="1">
    <citation type="submission" date="2017-03" db="EMBL/GenBank/DDBJ databases">
        <title>Genomes of endolithic fungi from Antarctica.</title>
        <authorList>
            <person name="Coleine C."/>
            <person name="Masonjones S."/>
            <person name="Stajich J.E."/>
        </authorList>
    </citation>
    <scope>NUCLEOTIDE SEQUENCE [LARGE SCALE GENOMIC DNA]</scope>
    <source>
        <strain evidence="5">CCFEE 5527</strain>
    </source>
</reference>
<keyword evidence="5" id="KW-1185">Reference proteome</keyword>
<evidence type="ECO:0000256" key="1">
    <source>
        <dbReference type="SAM" id="SignalP"/>
    </source>
</evidence>
<dbReference type="SUPFAM" id="SSF75304">
    <property type="entry name" value="Amidase signature (AS) enzymes"/>
    <property type="match status" value="1"/>
</dbReference>
<feature type="signal peptide" evidence="1">
    <location>
        <begin position="1"/>
        <end position="20"/>
    </location>
</feature>
<feature type="domain" description="Amidase" evidence="2">
    <location>
        <begin position="245"/>
        <end position="394"/>
    </location>
</feature>
<dbReference type="InterPro" id="IPR023631">
    <property type="entry name" value="Amidase_dom"/>
</dbReference>
<dbReference type="OrthoDB" id="5423360at2759"/>
<feature type="domain" description="Scytalone dehydratase-like protein Arp1 N-terminal" evidence="3">
    <location>
        <begin position="53"/>
        <end position="188"/>
    </location>
</feature>
<evidence type="ECO:0000313" key="5">
    <source>
        <dbReference type="Proteomes" id="UP000192596"/>
    </source>
</evidence>
<gene>
    <name evidence="4" type="ORF">B0A48_01508</name>
</gene>
<dbReference type="EMBL" id="NAJO01000003">
    <property type="protein sequence ID" value="OQO13280.1"/>
    <property type="molecule type" value="Genomic_DNA"/>
</dbReference>
<name>A0A1V8TPI4_9PEZI</name>
<dbReference type="PANTHER" id="PTHR46310">
    <property type="entry name" value="AMIDASE 1"/>
    <property type="match status" value="1"/>
</dbReference>
<keyword evidence="1" id="KW-0732">Signal</keyword>
<dbReference type="InterPro" id="IPR036928">
    <property type="entry name" value="AS_sf"/>
</dbReference>
<dbReference type="STRING" id="1507870.A0A1V8TPI4"/>